<dbReference type="GO" id="GO:0005634">
    <property type="term" value="C:nucleus"/>
    <property type="evidence" value="ECO:0007669"/>
    <property type="project" value="TreeGrafter"/>
</dbReference>
<dbReference type="GeneID" id="113871319"/>
<feature type="region of interest" description="Disordered" evidence="5">
    <location>
        <begin position="1"/>
        <end position="51"/>
    </location>
</feature>
<dbReference type="PANTHER" id="PTHR12606">
    <property type="entry name" value="SENTRIN/SUMO-SPECIFIC PROTEASE"/>
    <property type="match status" value="1"/>
</dbReference>
<evidence type="ECO:0000256" key="1">
    <source>
        <dbReference type="ARBA" id="ARBA00005234"/>
    </source>
</evidence>
<accession>A0A8B8M6K9</accession>
<gene>
    <name evidence="8" type="primary">LOC113871319</name>
</gene>
<dbReference type="GO" id="GO:0016929">
    <property type="term" value="F:deSUMOylase activity"/>
    <property type="evidence" value="ECO:0007669"/>
    <property type="project" value="TreeGrafter"/>
</dbReference>
<proteinExistence type="inferred from homology"/>
<dbReference type="AlphaFoldDB" id="A0A8B8M6K9"/>
<feature type="domain" description="Ubiquitin-like protease family profile" evidence="6">
    <location>
        <begin position="90"/>
        <end position="273"/>
    </location>
</feature>
<dbReference type="RefSeq" id="XP_027364165.1">
    <property type="nucleotide sequence ID" value="XM_027508364.1"/>
</dbReference>
<evidence type="ECO:0000256" key="4">
    <source>
        <dbReference type="ARBA" id="ARBA00022807"/>
    </source>
</evidence>
<organism evidence="7 8">
    <name type="scientific">Abrus precatorius</name>
    <name type="common">Indian licorice</name>
    <name type="synonym">Glycine abrus</name>
    <dbReference type="NCBI Taxonomy" id="3816"/>
    <lineage>
        <taxon>Eukaryota</taxon>
        <taxon>Viridiplantae</taxon>
        <taxon>Streptophyta</taxon>
        <taxon>Embryophyta</taxon>
        <taxon>Tracheophyta</taxon>
        <taxon>Spermatophyta</taxon>
        <taxon>Magnoliopsida</taxon>
        <taxon>eudicotyledons</taxon>
        <taxon>Gunneridae</taxon>
        <taxon>Pentapetalae</taxon>
        <taxon>rosids</taxon>
        <taxon>fabids</taxon>
        <taxon>Fabales</taxon>
        <taxon>Fabaceae</taxon>
        <taxon>Papilionoideae</taxon>
        <taxon>50 kb inversion clade</taxon>
        <taxon>NPAAA clade</taxon>
        <taxon>indigoferoid/millettioid clade</taxon>
        <taxon>Abreae</taxon>
        <taxon>Abrus</taxon>
    </lineage>
</organism>
<keyword evidence="7" id="KW-1185">Reference proteome</keyword>
<dbReference type="Proteomes" id="UP000694853">
    <property type="component" value="Unplaced"/>
</dbReference>
<dbReference type="GO" id="GO:0006508">
    <property type="term" value="P:proteolysis"/>
    <property type="evidence" value="ECO:0007669"/>
    <property type="project" value="UniProtKB-KW"/>
</dbReference>
<evidence type="ECO:0000259" key="6">
    <source>
        <dbReference type="PROSITE" id="PS50600"/>
    </source>
</evidence>
<comment type="similarity">
    <text evidence="1">Belongs to the peptidase C48 family.</text>
</comment>
<evidence type="ECO:0000313" key="8">
    <source>
        <dbReference type="RefSeq" id="XP_027364165.1"/>
    </source>
</evidence>
<reference evidence="8" key="2">
    <citation type="submission" date="2025-08" db="UniProtKB">
        <authorList>
            <consortium name="RefSeq"/>
        </authorList>
    </citation>
    <scope>IDENTIFICATION</scope>
    <source>
        <tissue evidence="8">Young leaves</tissue>
    </source>
</reference>
<evidence type="ECO:0000313" key="7">
    <source>
        <dbReference type="Proteomes" id="UP000694853"/>
    </source>
</evidence>
<dbReference type="GO" id="GO:0016926">
    <property type="term" value="P:protein desumoylation"/>
    <property type="evidence" value="ECO:0007669"/>
    <property type="project" value="TreeGrafter"/>
</dbReference>
<dbReference type="KEGG" id="aprc:113871319"/>
<keyword evidence="3" id="KW-0378">Hydrolase</keyword>
<dbReference type="OrthoDB" id="1694156at2759"/>
<dbReference type="InterPro" id="IPR038765">
    <property type="entry name" value="Papain-like_cys_pep_sf"/>
</dbReference>
<dbReference type="PANTHER" id="PTHR12606:SF136">
    <property type="entry name" value="ULP1 PROTEASE FAMILY PROTEIN"/>
    <property type="match status" value="1"/>
</dbReference>
<sequence length="326" mass="37581">MGRKKKNPCSSARAGSILESPTSEAVEPLSRAIRDSKTGPRVQLDPSSRQQVEKAVDRKSLSILNKLYDFCTRRPKACEELSVLVSMFGLYLNRKDSYTMRPKGWISHMVILIAGKIMMEEEKATNGVVTRHIFSPQFMNKVTCDSNLSNEDSYKPWCIEDVSLFILPSKLGYDINQCKLIFAPTLFEEHWYCYAFEPKNKTLYVLDSMPGRVSTSKNNLDNATKLRFEELLILMNPGLTKENASITLVHVDVPMQQNNHDCGIYVLKYMEIWDGSIKWQDKTMPNYQYEEIVKFRQKFICGWVQHPKNEVREEVLKKAGVWGRLC</sequence>
<dbReference type="SUPFAM" id="SSF54001">
    <property type="entry name" value="Cysteine proteinases"/>
    <property type="match status" value="1"/>
</dbReference>
<dbReference type="PROSITE" id="PS50600">
    <property type="entry name" value="ULP_PROTEASE"/>
    <property type="match status" value="1"/>
</dbReference>
<keyword evidence="4" id="KW-0788">Thiol protease</keyword>
<evidence type="ECO:0000256" key="3">
    <source>
        <dbReference type="ARBA" id="ARBA00022801"/>
    </source>
</evidence>
<name>A0A8B8M6K9_ABRPR</name>
<protein>
    <submittedName>
        <fullName evidence="8">Ubiquitin-like-specific protease 1B</fullName>
    </submittedName>
</protein>
<evidence type="ECO:0000256" key="5">
    <source>
        <dbReference type="SAM" id="MobiDB-lite"/>
    </source>
</evidence>
<keyword evidence="2 8" id="KW-0645">Protease</keyword>
<reference evidence="7" key="1">
    <citation type="journal article" date="2019" name="Toxins">
        <title>Detection of Abrin-Like and Prepropulchellin-Like Toxin Genes and Transcripts Using Whole Genome Sequencing and Full-Length Transcript Sequencing of Abrus precatorius.</title>
        <authorList>
            <person name="Hovde B.T."/>
            <person name="Daligault H.E."/>
            <person name="Hanschen E.R."/>
            <person name="Kunde Y.A."/>
            <person name="Johnson M.B."/>
            <person name="Starkenburg S.R."/>
            <person name="Johnson S.L."/>
        </authorList>
    </citation>
    <scope>NUCLEOTIDE SEQUENCE [LARGE SCALE GENOMIC DNA]</scope>
</reference>
<dbReference type="InterPro" id="IPR003653">
    <property type="entry name" value="Peptidase_C48_C"/>
</dbReference>
<dbReference type="Pfam" id="PF02902">
    <property type="entry name" value="Peptidase_C48"/>
    <property type="match status" value="1"/>
</dbReference>
<evidence type="ECO:0000256" key="2">
    <source>
        <dbReference type="ARBA" id="ARBA00022670"/>
    </source>
</evidence>
<dbReference type="Gene3D" id="3.40.395.10">
    <property type="entry name" value="Adenoviral Proteinase, Chain A"/>
    <property type="match status" value="1"/>
</dbReference>